<evidence type="ECO:0000256" key="2">
    <source>
        <dbReference type="ARBA" id="ARBA00023315"/>
    </source>
</evidence>
<dbReference type="PANTHER" id="PTHR43877:SF1">
    <property type="entry name" value="ACETYLTRANSFERASE"/>
    <property type="match status" value="1"/>
</dbReference>
<reference evidence="4 5" key="1">
    <citation type="submission" date="2020-10" db="EMBL/GenBank/DDBJ databases">
        <title>Draft genome and description of Brachybacterium epidermidis sp nov.</title>
        <authorList>
            <person name="Boxberger M."/>
            <person name="La Scola B."/>
        </authorList>
    </citation>
    <scope>NUCLEOTIDE SEQUENCE [LARGE SCALE GENOMIC DNA]</scope>
    <source>
        <strain evidence="4 5">Marseille-Q2903</strain>
    </source>
</reference>
<dbReference type="InterPro" id="IPR050832">
    <property type="entry name" value="Bact_Acetyltransf"/>
</dbReference>
<feature type="domain" description="N-acetyltransferase" evidence="3">
    <location>
        <begin position="3"/>
        <end position="164"/>
    </location>
</feature>
<evidence type="ECO:0000313" key="4">
    <source>
        <dbReference type="EMBL" id="MBE9404158.1"/>
    </source>
</evidence>
<keyword evidence="5" id="KW-1185">Reference proteome</keyword>
<evidence type="ECO:0000256" key="1">
    <source>
        <dbReference type="ARBA" id="ARBA00022679"/>
    </source>
</evidence>
<accession>A0ABR9W4B6</accession>
<keyword evidence="2" id="KW-0012">Acyltransferase</keyword>
<dbReference type="RefSeq" id="WP_193865907.1">
    <property type="nucleotide sequence ID" value="NZ_JADEYR010000007.1"/>
</dbReference>
<gene>
    <name evidence="4" type="ORF">IOE58_08150</name>
</gene>
<name>A0ABR9W4B6_9MICO</name>
<dbReference type="PROSITE" id="PS51186">
    <property type="entry name" value="GNAT"/>
    <property type="match status" value="1"/>
</dbReference>
<sequence>MTNLVSHAVDDDLPALAPIEDAEDRLFVDAYVPEAERPDWYGAPSGHQRASAPGFMLVARESADGPVVGFVHVLEPAGRAHLEQLSVLPEHGRRGHGRALVEAALSEAAARGHRAITLRTYAEIPFNAPFYRSCGFEVSQPGSPFLRRLVEAEREQGLMRYGTRVQMTAHLPSPDAGSPADQWVA</sequence>
<proteinExistence type="predicted"/>
<evidence type="ECO:0000313" key="5">
    <source>
        <dbReference type="Proteomes" id="UP000644727"/>
    </source>
</evidence>
<dbReference type="InterPro" id="IPR016181">
    <property type="entry name" value="Acyl_CoA_acyltransferase"/>
</dbReference>
<dbReference type="Proteomes" id="UP000644727">
    <property type="component" value="Unassembled WGS sequence"/>
</dbReference>
<protein>
    <submittedName>
        <fullName evidence="4">GNAT family N-acetyltransferase</fullName>
    </submittedName>
</protein>
<dbReference type="Pfam" id="PF00583">
    <property type="entry name" value="Acetyltransf_1"/>
    <property type="match status" value="1"/>
</dbReference>
<keyword evidence="1" id="KW-0808">Transferase</keyword>
<dbReference type="PANTHER" id="PTHR43877">
    <property type="entry name" value="AMINOALKYLPHOSPHONATE N-ACETYLTRANSFERASE-RELATED-RELATED"/>
    <property type="match status" value="1"/>
</dbReference>
<organism evidence="4 5">
    <name type="scientific">Brachybacterium epidermidis</name>
    <dbReference type="NCBI Taxonomy" id="2781983"/>
    <lineage>
        <taxon>Bacteria</taxon>
        <taxon>Bacillati</taxon>
        <taxon>Actinomycetota</taxon>
        <taxon>Actinomycetes</taxon>
        <taxon>Micrococcales</taxon>
        <taxon>Dermabacteraceae</taxon>
        <taxon>Brachybacterium</taxon>
    </lineage>
</organism>
<dbReference type="EMBL" id="JADEYR010000007">
    <property type="protein sequence ID" value="MBE9404158.1"/>
    <property type="molecule type" value="Genomic_DNA"/>
</dbReference>
<comment type="caution">
    <text evidence="4">The sequence shown here is derived from an EMBL/GenBank/DDBJ whole genome shotgun (WGS) entry which is preliminary data.</text>
</comment>
<dbReference type="InterPro" id="IPR000182">
    <property type="entry name" value="GNAT_dom"/>
</dbReference>
<dbReference type="Gene3D" id="3.40.630.30">
    <property type="match status" value="1"/>
</dbReference>
<dbReference type="CDD" id="cd04301">
    <property type="entry name" value="NAT_SF"/>
    <property type="match status" value="1"/>
</dbReference>
<dbReference type="SUPFAM" id="SSF55729">
    <property type="entry name" value="Acyl-CoA N-acyltransferases (Nat)"/>
    <property type="match status" value="1"/>
</dbReference>
<evidence type="ECO:0000259" key="3">
    <source>
        <dbReference type="PROSITE" id="PS51186"/>
    </source>
</evidence>